<proteinExistence type="predicted"/>
<evidence type="ECO:0000313" key="2">
    <source>
        <dbReference type="EMBL" id="APE44147.1"/>
    </source>
</evidence>
<dbReference type="Proteomes" id="UP000181897">
    <property type="component" value="Chromosome"/>
</dbReference>
<reference evidence="2 3" key="1">
    <citation type="submission" date="2016-11" db="EMBL/GenBank/DDBJ databases">
        <title>Complete genome sequence of Sulfitobacter sp. AM1-D1, a toxic bacteria associated with marine dinoflagellate Alexandrium minutum in East China Sea.</title>
        <authorList>
            <person name="Yang Q."/>
            <person name="Zhang X."/>
            <person name="Tian X."/>
        </authorList>
    </citation>
    <scope>NUCLEOTIDE SEQUENCE [LARGE SCALE GENOMIC DNA]</scope>
    <source>
        <strain evidence="2 3">AM1-D1</strain>
    </source>
</reference>
<dbReference type="OrthoDB" id="7875768at2"/>
<feature type="compositionally biased region" description="Acidic residues" evidence="1">
    <location>
        <begin position="68"/>
        <end position="79"/>
    </location>
</feature>
<accession>A0A1J0WIL0</accession>
<feature type="compositionally biased region" description="Basic and acidic residues" evidence="1">
    <location>
        <begin position="110"/>
        <end position="143"/>
    </location>
</feature>
<evidence type="ECO:0000256" key="1">
    <source>
        <dbReference type="SAM" id="MobiDB-lite"/>
    </source>
</evidence>
<evidence type="ECO:0000313" key="3">
    <source>
        <dbReference type="Proteomes" id="UP000181897"/>
    </source>
</evidence>
<organism evidence="2 3">
    <name type="scientific">Sulfitobacter alexandrii</name>
    <dbReference type="NCBI Taxonomy" id="1917485"/>
    <lineage>
        <taxon>Bacteria</taxon>
        <taxon>Pseudomonadati</taxon>
        <taxon>Pseudomonadota</taxon>
        <taxon>Alphaproteobacteria</taxon>
        <taxon>Rhodobacterales</taxon>
        <taxon>Roseobacteraceae</taxon>
        <taxon>Sulfitobacter</taxon>
    </lineage>
</organism>
<dbReference type="RefSeq" id="WP_071972487.1">
    <property type="nucleotide sequence ID" value="NZ_CP018076.1"/>
</dbReference>
<feature type="region of interest" description="Disordered" evidence="1">
    <location>
        <begin position="63"/>
        <end position="146"/>
    </location>
</feature>
<protein>
    <submittedName>
        <fullName evidence="2">Uncharacterized protein</fullName>
    </submittedName>
</protein>
<dbReference type="KEGG" id="suam:BOO69_12605"/>
<dbReference type="EMBL" id="CP018076">
    <property type="protein sequence ID" value="APE44147.1"/>
    <property type="molecule type" value="Genomic_DNA"/>
</dbReference>
<dbReference type="AlphaFoldDB" id="A0A1J0WIL0"/>
<keyword evidence="3" id="KW-1185">Reference proteome</keyword>
<gene>
    <name evidence="2" type="ORF">BOO69_12605</name>
</gene>
<sequence length="197" mass="21700">MTFHRDTELFDPEPAGGAEQTAPQSDPDTTRHAGVEDGPAAGHDGQAATLSAKIAALETAIGNIPENWEPDGAVEDDYSGTDAPAMAWEDDSESAATTARLHNLPRNHRREADAASFFREREEPEAARAPETESKTEEDRFAFSDEDQLLDEEALRDLVSEIVRAELQGALGERITRNVRKLVRREIHRALTAQELE</sequence>
<name>A0A1J0WIL0_9RHOB</name>
<feature type="region of interest" description="Disordered" evidence="1">
    <location>
        <begin position="1"/>
        <end position="47"/>
    </location>
</feature>
<dbReference type="STRING" id="1917485.BOO69_12605"/>